<comment type="caution">
    <text evidence="2">The sequence shown here is derived from an EMBL/GenBank/DDBJ whole genome shotgun (WGS) entry which is preliminary data.</text>
</comment>
<dbReference type="Gene3D" id="3.30.1540.10">
    <property type="entry name" value="formyl-coa transferase, domain 3"/>
    <property type="match status" value="1"/>
</dbReference>
<dbReference type="Pfam" id="PF02515">
    <property type="entry name" value="CoA_transf_3"/>
    <property type="match status" value="1"/>
</dbReference>
<protein>
    <submittedName>
        <fullName evidence="2">L-carnitine dehydratase/bile acid-inducible protein F</fullName>
    </submittedName>
</protein>
<name>T1CV93_9ZZZZ</name>
<accession>T1CV93</accession>
<sequence length="423" mass="46860">MRRADHTAGKRGRPPRFGPLAGLRVLDTGRVVAGPWGATLLADLGAEVVHVEAPPFAYPYADPTRTLNPTLPEGVPVAERVSESWVQYGRNKLSLGLDIGSEAGRRVFADLLRWAEVWLDASRPGTFARRGFPDRRVLRLNRRLVVTHVTGFGLDGHPEYVQRASYDLVAQAFSGFLGVQGEPDPAPPMRVSVAINDLVTGLAAAFASLAGVTAARRSGRGQVVDVAQYEMFFLMMENMALDYFLRGVVRRRQGSAHPRLHPYEVFRAKDGWVVLAAPTRKAWEKLRTLIPMPQGKRFDDMAWRVAHRKQANAPIERFIARRTTRELERLGLRHDVAFAPIPSMREIARNPHYRQREMLLSWRDPVLGPVRGAGIAPKFLGTPGRVWRGAPWLGQDNVTVLSGLLGYSRARVNTLVGAGVVGA</sequence>
<dbReference type="PANTHER" id="PTHR48207:SF3">
    <property type="entry name" value="SUCCINATE--HYDROXYMETHYLGLUTARATE COA-TRANSFERASE"/>
    <property type="match status" value="1"/>
</dbReference>
<dbReference type="EMBL" id="AUZY01001821">
    <property type="protein sequence ID" value="EQD73825.1"/>
    <property type="molecule type" value="Genomic_DNA"/>
</dbReference>
<gene>
    <name evidence="2" type="ORF">B1B_03018</name>
</gene>
<dbReference type="SUPFAM" id="SSF89796">
    <property type="entry name" value="CoA-transferase family III (CaiB/BaiF)"/>
    <property type="match status" value="1"/>
</dbReference>
<dbReference type="GO" id="GO:0008410">
    <property type="term" value="F:CoA-transferase activity"/>
    <property type="evidence" value="ECO:0007669"/>
    <property type="project" value="TreeGrafter"/>
</dbReference>
<dbReference type="InterPro" id="IPR050483">
    <property type="entry name" value="CoA-transferase_III_domain"/>
</dbReference>
<dbReference type="InterPro" id="IPR003673">
    <property type="entry name" value="CoA-Trfase_fam_III"/>
</dbReference>
<dbReference type="AlphaFoldDB" id="T1CV93"/>
<dbReference type="PANTHER" id="PTHR48207">
    <property type="entry name" value="SUCCINATE--HYDROXYMETHYLGLUTARATE COA-TRANSFERASE"/>
    <property type="match status" value="1"/>
</dbReference>
<dbReference type="InterPro" id="IPR023606">
    <property type="entry name" value="CoA-Trfase_III_dom_1_sf"/>
</dbReference>
<reference evidence="2" key="2">
    <citation type="journal article" date="2014" name="ISME J.">
        <title>Microbial stratification in low pH oxic and suboxic macroscopic growths along an acid mine drainage.</title>
        <authorList>
            <person name="Mendez-Garcia C."/>
            <person name="Mesa V."/>
            <person name="Sprenger R.R."/>
            <person name="Richter M."/>
            <person name="Diez M.S."/>
            <person name="Solano J."/>
            <person name="Bargiela R."/>
            <person name="Golyshina O.V."/>
            <person name="Manteca A."/>
            <person name="Ramos J.L."/>
            <person name="Gallego J.R."/>
            <person name="Llorente I."/>
            <person name="Martins Dos Santos V.A."/>
            <person name="Jensen O.N."/>
            <person name="Pelaez A.I."/>
            <person name="Sanchez J."/>
            <person name="Ferrer M."/>
        </authorList>
    </citation>
    <scope>NUCLEOTIDE SEQUENCE</scope>
</reference>
<evidence type="ECO:0000313" key="2">
    <source>
        <dbReference type="EMBL" id="EQD73825.1"/>
    </source>
</evidence>
<organism evidence="2">
    <name type="scientific">mine drainage metagenome</name>
    <dbReference type="NCBI Taxonomy" id="410659"/>
    <lineage>
        <taxon>unclassified sequences</taxon>
        <taxon>metagenomes</taxon>
        <taxon>ecological metagenomes</taxon>
    </lineage>
</organism>
<dbReference type="Gene3D" id="3.40.50.10540">
    <property type="entry name" value="Crotonobetainyl-coa:carnitine coa-transferase, domain 1"/>
    <property type="match status" value="1"/>
</dbReference>
<proteinExistence type="predicted"/>
<dbReference type="InterPro" id="IPR044855">
    <property type="entry name" value="CoA-Trfase_III_dom3_sf"/>
</dbReference>
<evidence type="ECO:0000256" key="1">
    <source>
        <dbReference type="ARBA" id="ARBA00022679"/>
    </source>
</evidence>
<reference evidence="2" key="1">
    <citation type="submission" date="2013-08" db="EMBL/GenBank/DDBJ databases">
        <authorList>
            <person name="Mendez C."/>
            <person name="Richter M."/>
            <person name="Ferrer M."/>
            <person name="Sanchez J."/>
        </authorList>
    </citation>
    <scope>NUCLEOTIDE SEQUENCE</scope>
</reference>
<feature type="non-terminal residue" evidence="2">
    <location>
        <position position="423"/>
    </location>
</feature>
<keyword evidence="1" id="KW-0808">Transferase</keyword>